<reference evidence="1 2" key="1">
    <citation type="submission" date="2016-10" db="EMBL/GenBank/DDBJ databases">
        <authorList>
            <person name="de Groot N.N."/>
        </authorList>
    </citation>
    <scope>NUCLEOTIDE SEQUENCE [LARGE SCALE GENOMIC DNA]</scope>
    <source>
        <strain evidence="1 2">DSM 45610</strain>
    </source>
</reference>
<proteinExistence type="predicted"/>
<keyword evidence="2" id="KW-1185">Reference proteome</keyword>
<dbReference type="OrthoDB" id="2988614at2"/>
<protein>
    <submittedName>
        <fullName evidence="1">Uncharacterized protein</fullName>
    </submittedName>
</protein>
<organism evidence="1 2">
    <name type="scientific">Marininema mesophilum</name>
    <dbReference type="NCBI Taxonomy" id="1048340"/>
    <lineage>
        <taxon>Bacteria</taxon>
        <taxon>Bacillati</taxon>
        <taxon>Bacillota</taxon>
        <taxon>Bacilli</taxon>
        <taxon>Bacillales</taxon>
        <taxon>Thermoactinomycetaceae</taxon>
        <taxon>Marininema</taxon>
    </lineage>
</organism>
<name>A0A1H2W4W7_9BACL</name>
<gene>
    <name evidence="1" type="ORF">SAMN05444487_10618</name>
</gene>
<sequence>MACSSGNLITNGGFRDGLSSWQGRGIETLPNPIRPKDTSVRIDKGGILFQNVSGTFIRTCAYYLYFSLLNENPRSIQPRLFAVVSWMDKKKHLLRTTPLLVIPPRPNTLRFTSYFAIVPPPPKSTAIMSVVFLTINAPIVIDNIVAFAKDVGSPRSVHVKPQLIEIPF</sequence>
<dbReference type="Proteomes" id="UP000198534">
    <property type="component" value="Unassembled WGS sequence"/>
</dbReference>
<evidence type="ECO:0000313" key="2">
    <source>
        <dbReference type="Proteomes" id="UP000198534"/>
    </source>
</evidence>
<accession>A0A1H2W4W7</accession>
<dbReference type="AlphaFoldDB" id="A0A1H2W4W7"/>
<dbReference type="RefSeq" id="WP_091738409.1">
    <property type="nucleotide sequence ID" value="NZ_FNNQ01000006.1"/>
</dbReference>
<dbReference type="EMBL" id="FNNQ01000006">
    <property type="protein sequence ID" value="SDW75587.1"/>
    <property type="molecule type" value="Genomic_DNA"/>
</dbReference>
<evidence type="ECO:0000313" key="1">
    <source>
        <dbReference type="EMBL" id="SDW75587.1"/>
    </source>
</evidence>